<evidence type="ECO:0000313" key="3">
    <source>
        <dbReference type="Proteomes" id="UP000183015"/>
    </source>
</evidence>
<feature type="transmembrane region" description="Helical" evidence="1">
    <location>
        <begin position="106"/>
        <end position="127"/>
    </location>
</feature>
<feature type="transmembrane region" description="Helical" evidence="1">
    <location>
        <begin position="168"/>
        <end position="187"/>
    </location>
</feature>
<feature type="transmembrane region" description="Helical" evidence="1">
    <location>
        <begin position="55"/>
        <end position="75"/>
    </location>
</feature>
<dbReference type="eggNOG" id="COG1277">
    <property type="taxonomic scope" value="Bacteria"/>
</dbReference>
<organism evidence="2 3">
    <name type="scientific">Streptacidiphilus jiangxiensis</name>
    <dbReference type="NCBI Taxonomy" id="235985"/>
    <lineage>
        <taxon>Bacteria</taxon>
        <taxon>Bacillati</taxon>
        <taxon>Actinomycetota</taxon>
        <taxon>Actinomycetes</taxon>
        <taxon>Kitasatosporales</taxon>
        <taxon>Streptomycetaceae</taxon>
        <taxon>Streptacidiphilus</taxon>
    </lineage>
</organism>
<keyword evidence="1" id="KW-0472">Membrane</keyword>
<dbReference type="Pfam" id="PF12730">
    <property type="entry name" value="ABC2_membrane_4"/>
    <property type="match status" value="1"/>
</dbReference>
<feature type="transmembrane region" description="Helical" evidence="1">
    <location>
        <begin position="139"/>
        <end position="161"/>
    </location>
</feature>
<dbReference type="Proteomes" id="UP000183015">
    <property type="component" value="Unassembled WGS sequence"/>
</dbReference>
<keyword evidence="1" id="KW-1133">Transmembrane helix</keyword>
<reference evidence="3" key="1">
    <citation type="submission" date="2016-10" db="EMBL/GenBank/DDBJ databases">
        <authorList>
            <person name="Varghese N."/>
        </authorList>
    </citation>
    <scope>NUCLEOTIDE SEQUENCE [LARGE SCALE GENOMIC DNA]</scope>
    <source>
        <strain evidence="3">DSM 45096 / BCRC 16803 / CGMCC 4.1857 / CIP 109030 / JCM 12277 / KCTC 19219 / NBRC 100920 / 33214</strain>
    </source>
</reference>
<evidence type="ECO:0000313" key="2">
    <source>
        <dbReference type="EMBL" id="SEL93041.1"/>
    </source>
</evidence>
<dbReference type="AlphaFoldDB" id="A0A1H7U7Q6"/>
<keyword evidence="1" id="KW-0812">Transmembrane</keyword>
<evidence type="ECO:0000256" key="1">
    <source>
        <dbReference type="SAM" id="Phobius"/>
    </source>
</evidence>
<accession>A0A1H7U7Q6</accession>
<dbReference type="EMBL" id="FOAZ01000015">
    <property type="protein sequence ID" value="SEL93041.1"/>
    <property type="molecule type" value="Genomic_DNA"/>
</dbReference>
<feature type="transmembrane region" description="Helical" evidence="1">
    <location>
        <begin position="222"/>
        <end position="243"/>
    </location>
</feature>
<keyword evidence="3" id="KW-1185">Reference proteome</keyword>
<dbReference type="RefSeq" id="WP_236656093.1">
    <property type="nucleotide sequence ID" value="NZ_BBPN01000019.1"/>
</dbReference>
<name>A0A1H7U7Q6_STRJI</name>
<dbReference type="STRING" id="235985.SAMN05414137_115127"/>
<sequence length="248" mass="24936">MNTRVLRRACRAEWTKLRTEPGAWWLLLGVVAVTVAVGAAASGTARTVADPARTALAGVTVGQAVVAVLAVLGVGGEYSTGMIQLSLVAVPARATVLAAKAAVLSALVAVSGGVAVLGSLLAGHLLLPGAPALTDGSSLRAAVGSVLYLVLVALLALGVAFAIRDGGAASGAVLALLYLFPLLAHVVTDPWLQRQLARLGPMPAGLAVQATTDLRHLPIGPWPGLGVLALWAAAALAVGEALLRRRDA</sequence>
<gene>
    <name evidence="2" type="ORF">SAMN05414137_115127</name>
</gene>
<proteinExistence type="predicted"/>
<feature type="transmembrane region" description="Helical" evidence="1">
    <location>
        <begin position="23"/>
        <end position="43"/>
    </location>
</feature>
<protein>
    <submittedName>
        <fullName evidence="2">ABC-2 family transporter protein</fullName>
    </submittedName>
</protein>